<evidence type="ECO:0000256" key="2">
    <source>
        <dbReference type="ARBA" id="ARBA00010708"/>
    </source>
</evidence>
<dbReference type="PANTHER" id="PTHR45866">
    <property type="entry name" value="DNA GYRASE/TOPOISOMERASE SUBUNIT B"/>
    <property type="match status" value="1"/>
</dbReference>
<evidence type="ECO:0000256" key="3">
    <source>
        <dbReference type="ARBA" id="ARBA00012895"/>
    </source>
</evidence>
<evidence type="ECO:0000259" key="9">
    <source>
        <dbReference type="Pfam" id="PF02518"/>
    </source>
</evidence>
<gene>
    <name evidence="10" type="ORF">EHS13_30465</name>
</gene>
<dbReference type="EC" id="5.6.2.2" evidence="3"/>
<dbReference type="InterPro" id="IPR003594">
    <property type="entry name" value="HATPase_dom"/>
</dbReference>
<keyword evidence="11" id="KW-1185">Reference proteome</keyword>
<dbReference type="GO" id="GO:0005524">
    <property type="term" value="F:ATP binding"/>
    <property type="evidence" value="ECO:0007669"/>
    <property type="project" value="UniProtKB-KW"/>
</dbReference>
<dbReference type="InterPro" id="IPR036890">
    <property type="entry name" value="HATPase_C_sf"/>
</dbReference>
<dbReference type="InterPro" id="IPR036390">
    <property type="entry name" value="WH_DNA-bd_sf"/>
</dbReference>
<evidence type="ECO:0000313" key="10">
    <source>
        <dbReference type="EMBL" id="QGR00317.1"/>
    </source>
</evidence>
<dbReference type="Gene3D" id="3.30.565.10">
    <property type="entry name" value="Histidine kinase-like ATPase, C-terminal domain"/>
    <property type="match status" value="1"/>
</dbReference>
<dbReference type="Proteomes" id="UP000426246">
    <property type="component" value="Chromosome"/>
</dbReference>
<dbReference type="GO" id="GO:0003918">
    <property type="term" value="F:DNA topoisomerase type II (double strand cut, ATP-hydrolyzing) activity"/>
    <property type="evidence" value="ECO:0007669"/>
    <property type="project" value="UniProtKB-EC"/>
</dbReference>
<evidence type="ECO:0000256" key="7">
    <source>
        <dbReference type="ARBA" id="ARBA00023125"/>
    </source>
</evidence>
<keyword evidence="7" id="KW-0238">DNA-binding</keyword>
<keyword evidence="6" id="KW-0799">Topoisomerase</keyword>
<dbReference type="OrthoDB" id="4479164at2"/>
<evidence type="ECO:0000313" key="11">
    <source>
        <dbReference type="Proteomes" id="UP000426246"/>
    </source>
</evidence>
<dbReference type="InterPro" id="IPR011991">
    <property type="entry name" value="ArsR-like_HTH"/>
</dbReference>
<dbReference type="SUPFAM" id="SSF46785">
    <property type="entry name" value="Winged helix' DNA-binding domain"/>
    <property type="match status" value="1"/>
</dbReference>
<sequence>MSELKQLFNHFVSARYLQKPSKPEDSKDESIDNKIENEMGTIFYSGQYRGTNGFRWDPQQRNVSQLLGLDSDKAAKVLAALGNKQRLDILTAVLQKPLTGPEIVEQLNMGTTGQLYHHTKALLGADLLVQEDRGGKYSIPSHRSLPFLLLLAASSDLLDTSDYIELTETRNNAAAYLGTNQGAHDPHHLLWAVLENSIIEHQAGYCTEINLIIQGELSITVADNGRGIPIQALPNSTKTPVQTVLTELGHYNSSASVVAPGELKGINMAVVNALSYKLSIEVRREGKVFHQTFKHGIPQSELLVTGVTKETGTSVTFMPDQDIFNSSFDKEVLSKHLIGLGISYPKLKINILD</sequence>
<evidence type="ECO:0000256" key="1">
    <source>
        <dbReference type="ARBA" id="ARBA00000185"/>
    </source>
</evidence>
<dbReference type="PANTHER" id="PTHR45866:SF1">
    <property type="entry name" value="DNA GYRASE SUBUNIT B, MITOCHONDRIAL"/>
    <property type="match status" value="1"/>
</dbReference>
<evidence type="ECO:0000256" key="8">
    <source>
        <dbReference type="ARBA" id="ARBA00023235"/>
    </source>
</evidence>
<keyword evidence="8" id="KW-0413">Isomerase</keyword>
<evidence type="ECO:0000256" key="5">
    <source>
        <dbReference type="ARBA" id="ARBA00022840"/>
    </source>
</evidence>
<dbReference type="Pfam" id="PF02518">
    <property type="entry name" value="HATPase_c"/>
    <property type="match status" value="1"/>
</dbReference>
<dbReference type="CDD" id="cd00090">
    <property type="entry name" value="HTH_ARSR"/>
    <property type="match status" value="1"/>
</dbReference>
<keyword evidence="5" id="KW-0067">ATP-binding</keyword>
<evidence type="ECO:0000256" key="6">
    <source>
        <dbReference type="ARBA" id="ARBA00023029"/>
    </source>
</evidence>
<dbReference type="PRINTS" id="PR00418">
    <property type="entry name" value="TPI2FAMILY"/>
</dbReference>
<reference evidence="11" key="1">
    <citation type="submission" date="2018-11" db="EMBL/GenBank/DDBJ databases">
        <title>Complete genome sequence of Paenibacillus sp. ML311-T8.</title>
        <authorList>
            <person name="Nam Y.-D."/>
            <person name="Kang J."/>
            <person name="Chung W.-H."/>
            <person name="Park Y.S."/>
        </authorList>
    </citation>
    <scope>NUCLEOTIDE SEQUENCE [LARGE SCALE GENOMIC DNA]</scope>
    <source>
        <strain evidence="11">ML311-T8</strain>
    </source>
</reference>
<protein>
    <recommendedName>
        <fullName evidence="3">DNA topoisomerase (ATP-hydrolyzing)</fullName>
        <ecNumber evidence="3">5.6.2.2</ecNumber>
    </recommendedName>
</protein>
<proteinExistence type="inferred from homology"/>
<dbReference type="SUPFAM" id="SSF55874">
    <property type="entry name" value="ATPase domain of HSP90 chaperone/DNA topoisomerase II/histidine kinase"/>
    <property type="match status" value="1"/>
</dbReference>
<accession>A0A6B8RZE3</accession>
<feature type="domain" description="Histidine kinase/HSP90-like ATPase" evidence="9">
    <location>
        <begin position="186"/>
        <end position="318"/>
    </location>
</feature>
<comment type="similarity">
    <text evidence="2">Belongs to the type II topoisomerase GyrB family.</text>
</comment>
<dbReference type="GO" id="GO:0003677">
    <property type="term" value="F:DNA binding"/>
    <property type="evidence" value="ECO:0007669"/>
    <property type="project" value="UniProtKB-KW"/>
</dbReference>
<name>A0A6B8RZE3_9BACL</name>
<evidence type="ECO:0000256" key="4">
    <source>
        <dbReference type="ARBA" id="ARBA00022741"/>
    </source>
</evidence>
<dbReference type="Gene3D" id="1.10.10.10">
    <property type="entry name" value="Winged helix-like DNA-binding domain superfamily/Winged helix DNA-binding domain"/>
    <property type="match status" value="1"/>
</dbReference>
<dbReference type="EMBL" id="CP034235">
    <property type="protein sequence ID" value="QGR00317.1"/>
    <property type="molecule type" value="Genomic_DNA"/>
</dbReference>
<dbReference type="KEGG" id="ppsc:EHS13_30465"/>
<dbReference type="AlphaFoldDB" id="A0A6B8RZE3"/>
<keyword evidence="4" id="KW-0547">Nucleotide-binding</keyword>
<comment type="catalytic activity">
    <reaction evidence="1">
        <text>ATP-dependent breakage, passage and rejoining of double-stranded DNA.</text>
        <dbReference type="EC" id="5.6.2.2"/>
    </reaction>
</comment>
<dbReference type="InterPro" id="IPR036388">
    <property type="entry name" value="WH-like_DNA-bd_sf"/>
</dbReference>
<organism evidence="10 11">
    <name type="scientific">Paenibacillus psychroresistens</name>
    <dbReference type="NCBI Taxonomy" id="1778678"/>
    <lineage>
        <taxon>Bacteria</taxon>
        <taxon>Bacillati</taxon>
        <taxon>Bacillota</taxon>
        <taxon>Bacilli</taxon>
        <taxon>Bacillales</taxon>
        <taxon>Paenibacillaceae</taxon>
        <taxon>Paenibacillus</taxon>
    </lineage>
</organism>